<accession>A0A5C6RNA2</accession>
<name>A0A5C6RNA2_9BACT</name>
<dbReference type="PANTHER" id="PTHR30069:SF29">
    <property type="entry name" value="HEMOGLOBIN AND HEMOGLOBIN-HAPTOGLOBIN-BINDING PROTEIN 1-RELATED"/>
    <property type="match status" value="1"/>
</dbReference>
<comment type="caution">
    <text evidence="3">The sequence shown here is derived from an EMBL/GenBank/DDBJ whole genome shotgun (WGS) entry which is preliminary data.</text>
</comment>
<dbReference type="Proteomes" id="UP000321580">
    <property type="component" value="Unassembled WGS sequence"/>
</dbReference>
<dbReference type="GO" id="GO:0044718">
    <property type="term" value="P:siderophore transmembrane transport"/>
    <property type="evidence" value="ECO:0007669"/>
    <property type="project" value="TreeGrafter"/>
</dbReference>
<dbReference type="InterPro" id="IPR039426">
    <property type="entry name" value="TonB-dep_rcpt-like"/>
</dbReference>
<evidence type="ECO:0000256" key="2">
    <source>
        <dbReference type="SAM" id="SignalP"/>
    </source>
</evidence>
<dbReference type="Pfam" id="PF13715">
    <property type="entry name" value="CarbopepD_reg_2"/>
    <property type="match status" value="1"/>
</dbReference>
<dbReference type="InterPro" id="IPR008969">
    <property type="entry name" value="CarboxyPept-like_regulatory"/>
</dbReference>
<dbReference type="EMBL" id="VOOR01000019">
    <property type="protein sequence ID" value="TXB63120.1"/>
    <property type="molecule type" value="Genomic_DNA"/>
</dbReference>
<gene>
    <name evidence="3" type="ORF">FRY97_10705</name>
</gene>
<evidence type="ECO:0000313" key="3">
    <source>
        <dbReference type="EMBL" id="TXB63120.1"/>
    </source>
</evidence>
<dbReference type="PANTHER" id="PTHR30069">
    <property type="entry name" value="TONB-DEPENDENT OUTER MEMBRANE RECEPTOR"/>
    <property type="match status" value="1"/>
</dbReference>
<dbReference type="SUPFAM" id="SSF49464">
    <property type="entry name" value="Carboxypeptidase regulatory domain-like"/>
    <property type="match status" value="1"/>
</dbReference>
<dbReference type="OrthoDB" id="1108759at2"/>
<dbReference type="GO" id="GO:0015344">
    <property type="term" value="F:siderophore uptake transmembrane transporter activity"/>
    <property type="evidence" value="ECO:0007669"/>
    <property type="project" value="TreeGrafter"/>
</dbReference>
<feature type="signal peptide" evidence="2">
    <location>
        <begin position="1"/>
        <end position="19"/>
    </location>
</feature>
<sequence length="845" mass="96073">MRYLYLSLAFFLASTALQAQGGALAKVTGLVTDAVSDAPVDLATVYIDGTSKAVETSITGRYSITIPVNEEVVLVFSRIGYQEVRAAISPMPSGTSRQVDVAMPPLNSDIEVIVRESKIEDAGIIREDVEQIKLLPSTTGNLESILPHIALGASSGTGGELSSQYNVRGGNYDENLVYVNDFEIYRPQLIRAGQQEGLTFANIDLTRSLSFSSGGFEAKYGDKLSSVLDIKYKRPDSLRASLGMSFLGGSAHVEGSMDAGKDGYRKLRYLMGARYKTTRYLLGSLDVKGEYVPNFADIQAYITYDISRDWQLGVLANYNRSEYRFAPTERSTALGLVNFALELFSVFEGQELDDFTTSMGGVSLTYLPDRSRNPFFLKFLASSFRSDENERFDIIGRYSLRQIDSGLGSSNFGQVIAELGSGTQHQFVRNFLDIQLYNFEHKGGIELQLDPDKPEVTSSHFLQWSVKVQQELIDDRINEWERLDSAGYSLPYDTTDVLLFNVLKTRNELSSLRYTAFVQNTFTHRNESKGEFRFSAGLRASYWDLNEELLLSPRAQLLYKPLSGQRDISFRLAGGLYYQPPFYREMRRPDGTVNTRLRAQKSAHFVGGLTYDFYMGKRNPKKFRFITEMYYKELWDVVSYEIENVRIRYSGENDASGYVAGIDFRLNGEFVPGAESWINLSFLRARESLTGVQHLVRELGQSEGVPVEDVPRPTDQLMNLSMFFQDYLPNSENFRMHLNLTVGTGLPFGLQGNNQEYRNTYRFSPYHRVDIGFSLQLFDAEKQKRNPNHFLRFTRNTWLSLEVFNLMQVRNQAGNTWIKTVFNQQYAIPNYLTSRRLNLRLRMEF</sequence>
<dbReference type="RefSeq" id="WP_147167523.1">
    <property type="nucleotide sequence ID" value="NZ_VOOR01000019.1"/>
</dbReference>
<proteinExistence type="predicted"/>
<dbReference type="Gene3D" id="2.60.40.1120">
    <property type="entry name" value="Carboxypeptidase-like, regulatory domain"/>
    <property type="match status" value="1"/>
</dbReference>
<evidence type="ECO:0000313" key="4">
    <source>
        <dbReference type="Proteomes" id="UP000321580"/>
    </source>
</evidence>
<dbReference type="SUPFAM" id="SSF56935">
    <property type="entry name" value="Porins"/>
    <property type="match status" value="1"/>
</dbReference>
<keyword evidence="4" id="KW-1185">Reference proteome</keyword>
<keyword evidence="3" id="KW-0675">Receptor</keyword>
<evidence type="ECO:0000256" key="1">
    <source>
        <dbReference type="ARBA" id="ARBA00022729"/>
    </source>
</evidence>
<feature type="chain" id="PRO_5022950763" evidence="2">
    <location>
        <begin position="20"/>
        <end position="845"/>
    </location>
</feature>
<keyword evidence="1 2" id="KW-0732">Signal</keyword>
<reference evidence="3 4" key="1">
    <citation type="submission" date="2019-08" db="EMBL/GenBank/DDBJ databases">
        <title>Genome of Phaeodactylibacter luteus.</title>
        <authorList>
            <person name="Bowman J.P."/>
        </authorList>
    </citation>
    <scope>NUCLEOTIDE SEQUENCE [LARGE SCALE GENOMIC DNA]</scope>
    <source>
        <strain evidence="3 4">KCTC 42180</strain>
    </source>
</reference>
<dbReference type="GO" id="GO:0009279">
    <property type="term" value="C:cell outer membrane"/>
    <property type="evidence" value="ECO:0007669"/>
    <property type="project" value="TreeGrafter"/>
</dbReference>
<dbReference type="AlphaFoldDB" id="A0A5C6RNA2"/>
<protein>
    <submittedName>
        <fullName evidence="3">TonB-dependent receptor</fullName>
    </submittedName>
</protein>
<organism evidence="3 4">
    <name type="scientific">Phaeodactylibacter luteus</name>
    <dbReference type="NCBI Taxonomy" id="1564516"/>
    <lineage>
        <taxon>Bacteria</taxon>
        <taxon>Pseudomonadati</taxon>
        <taxon>Bacteroidota</taxon>
        <taxon>Saprospiria</taxon>
        <taxon>Saprospirales</taxon>
        <taxon>Haliscomenobacteraceae</taxon>
        <taxon>Phaeodactylibacter</taxon>
    </lineage>
</organism>